<dbReference type="GO" id="GO:0005524">
    <property type="term" value="F:ATP binding"/>
    <property type="evidence" value="ECO:0007669"/>
    <property type="project" value="InterPro"/>
</dbReference>
<evidence type="ECO:0000259" key="2">
    <source>
        <dbReference type="SMART" id="SM00382"/>
    </source>
</evidence>
<feature type="compositionally biased region" description="Polar residues" evidence="1">
    <location>
        <begin position="437"/>
        <end position="446"/>
    </location>
</feature>
<feature type="region of interest" description="Disordered" evidence="1">
    <location>
        <begin position="390"/>
        <end position="520"/>
    </location>
</feature>
<feature type="domain" description="AAA+ ATPase" evidence="2">
    <location>
        <begin position="140"/>
        <end position="265"/>
    </location>
</feature>
<evidence type="ECO:0000313" key="3">
    <source>
        <dbReference type="EMBL" id="QKX54129.1"/>
    </source>
</evidence>
<feature type="compositionally biased region" description="Basic residues" evidence="1">
    <location>
        <begin position="403"/>
        <end position="416"/>
    </location>
</feature>
<feature type="compositionally biased region" description="Basic and acidic residues" evidence="1">
    <location>
        <begin position="390"/>
        <end position="402"/>
    </location>
</feature>
<dbReference type="Pfam" id="PF00004">
    <property type="entry name" value="AAA"/>
    <property type="match status" value="1"/>
</dbReference>
<proteinExistence type="predicted"/>
<feature type="compositionally biased region" description="Basic and acidic residues" evidence="1">
    <location>
        <begin position="449"/>
        <end position="510"/>
    </location>
</feature>
<dbReference type="Gene3D" id="3.40.50.300">
    <property type="entry name" value="P-loop containing nucleotide triphosphate hydrolases"/>
    <property type="match status" value="1"/>
</dbReference>
<dbReference type="OrthoDB" id="4227544at2759"/>
<dbReference type="KEGG" id="trg:TRUGW13939_01213"/>
<dbReference type="GeneID" id="55988726"/>
<evidence type="ECO:0000256" key="1">
    <source>
        <dbReference type="SAM" id="MobiDB-lite"/>
    </source>
</evidence>
<organism evidence="3 4">
    <name type="scientific">Talaromyces rugulosus</name>
    <name type="common">Penicillium rugulosum</name>
    <dbReference type="NCBI Taxonomy" id="121627"/>
    <lineage>
        <taxon>Eukaryota</taxon>
        <taxon>Fungi</taxon>
        <taxon>Dikarya</taxon>
        <taxon>Ascomycota</taxon>
        <taxon>Pezizomycotina</taxon>
        <taxon>Eurotiomycetes</taxon>
        <taxon>Eurotiomycetidae</taxon>
        <taxon>Eurotiales</taxon>
        <taxon>Trichocomaceae</taxon>
        <taxon>Talaromyces</taxon>
        <taxon>Talaromyces sect. Islandici</taxon>
    </lineage>
</organism>
<keyword evidence="4" id="KW-1185">Reference proteome</keyword>
<dbReference type="InterPro" id="IPR003593">
    <property type="entry name" value="AAA+_ATPase"/>
</dbReference>
<dbReference type="InterPro" id="IPR003959">
    <property type="entry name" value="ATPase_AAA_core"/>
</dbReference>
<dbReference type="SMART" id="SM00382">
    <property type="entry name" value="AAA"/>
    <property type="match status" value="1"/>
</dbReference>
<accession>A0A7H8QJK9</accession>
<name>A0A7H8QJK9_TALRU</name>
<dbReference type="RefSeq" id="XP_035340308.1">
    <property type="nucleotide sequence ID" value="XM_035484415.1"/>
</dbReference>
<dbReference type="PANTHER" id="PTHR46411:SF2">
    <property type="entry name" value="AAA+ ATPASE DOMAIN-CONTAINING PROTEIN"/>
    <property type="match status" value="1"/>
</dbReference>
<dbReference type="CDD" id="cd19481">
    <property type="entry name" value="RecA-like_protease"/>
    <property type="match status" value="1"/>
</dbReference>
<dbReference type="InterPro" id="IPR056599">
    <property type="entry name" value="AAA_lid_fung"/>
</dbReference>
<dbReference type="PANTHER" id="PTHR46411">
    <property type="entry name" value="FAMILY ATPASE, PUTATIVE-RELATED"/>
    <property type="match status" value="1"/>
</dbReference>
<reference evidence="4" key="1">
    <citation type="submission" date="2020-06" db="EMBL/GenBank/DDBJ databases">
        <title>A chromosome-scale genome assembly of Talaromyces rugulosus W13939.</title>
        <authorList>
            <person name="Wang B."/>
            <person name="Guo L."/>
            <person name="Ye K."/>
            <person name="Wang L."/>
        </authorList>
    </citation>
    <scope>NUCLEOTIDE SEQUENCE [LARGE SCALE GENOMIC DNA]</scope>
    <source>
        <strain evidence="4">W13939</strain>
    </source>
</reference>
<protein>
    <recommendedName>
        <fullName evidence="2">AAA+ ATPase domain-containing protein</fullName>
    </recommendedName>
</protein>
<dbReference type="GO" id="GO:0016887">
    <property type="term" value="F:ATP hydrolysis activity"/>
    <property type="evidence" value="ECO:0007669"/>
    <property type="project" value="InterPro"/>
</dbReference>
<dbReference type="Pfam" id="PF23232">
    <property type="entry name" value="AAA_lid_13"/>
    <property type="match status" value="1"/>
</dbReference>
<dbReference type="Proteomes" id="UP000509510">
    <property type="component" value="Chromosome I"/>
</dbReference>
<sequence>MMSAGRYQEVDCCENDCIFDDRELDQHRMEDFITDKALLTTDVRYLSDDLSQIPTEDLILFPHRLFAFVLKDRKWVVVDVNHTVIDDDKIDKGERGWDSLVLEEGHKEMVLSLVQAHLRKRSENLPKNDPQVDLIRGKGKGLIILLHGAPGVGKTSTAECVAEICKRPLYPITCGDLGITAEDVEARLNRIFVQAQKWNCVLLLDEADVFLSQRGQSIKHNSIVSVFLRVLEYYQGILFLTTNRVGRMDEAFRSRIHMSLYYRPLNKQSTLNIFHENIKLMKRRYGVNIKVKEQEIEKFAKRHFKTKLSGARWYGRQIRNAFHVAVALAENDAIEKIEKAKKKGLDSTYQPVLRTKHFEKVEKASIKFDSYFHAVIGMDHSALAEQSSLRKDDWNPKHDSHYQKKRFSKAHRHKKTQGAGFSESSESSEDDDISPDGSRQSHSSLGRSGRSEYSDQDQEYSHSRSSDGSDNEPTERDRREKDTKRSRGKESKYKDKHVPQRCEGTSKKMSEVNVRNRHQS</sequence>
<dbReference type="InterPro" id="IPR027417">
    <property type="entry name" value="P-loop_NTPase"/>
</dbReference>
<evidence type="ECO:0000313" key="4">
    <source>
        <dbReference type="Proteomes" id="UP000509510"/>
    </source>
</evidence>
<gene>
    <name evidence="3" type="ORF">TRUGW13939_01213</name>
</gene>
<dbReference type="AlphaFoldDB" id="A0A7H8QJK9"/>
<dbReference type="SUPFAM" id="SSF52540">
    <property type="entry name" value="P-loop containing nucleoside triphosphate hydrolases"/>
    <property type="match status" value="1"/>
</dbReference>
<dbReference type="EMBL" id="CP055898">
    <property type="protein sequence ID" value="QKX54129.1"/>
    <property type="molecule type" value="Genomic_DNA"/>
</dbReference>